<dbReference type="Proteomes" id="UP000323386">
    <property type="component" value="Unassembled WGS sequence"/>
</dbReference>
<sequence>MAAPQHLQARVATLHLQQRVQTLTVLESELASLKPGARIFHTATASADQLSIAHSHGQLALFPGLSKEGALNDVKRQKQLANADLNQALEQINADRAIAK</sequence>
<protein>
    <submittedName>
        <fullName evidence="1">Uncharacterized protein</fullName>
    </submittedName>
</protein>
<proteinExistence type="predicted"/>
<evidence type="ECO:0000313" key="1">
    <source>
        <dbReference type="EMBL" id="SPO34561.1"/>
    </source>
</evidence>
<dbReference type="AlphaFoldDB" id="A0A5C3EU74"/>
<keyword evidence="2" id="KW-1185">Reference proteome</keyword>
<dbReference type="EMBL" id="OOIP01000001">
    <property type="protein sequence ID" value="SPO34561.1"/>
    <property type="molecule type" value="Genomic_DNA"/>
</dbReference>
<dbReference type="OrthoDB" id="2548213at2759"/>
<organism evidence="1 2">
    <name type="scientific">Pseudozyma flocculosa</name>
    <dbReference type="NCBI Taxonomy" id="84751"/>
    <lineage>
        <taxon>Eukaryota</taxon>
        <taxon>Fungi</taxon>
        <taxon>Dikarya</taxon>
        <taxon>Basidiomycota</taxon>
        <taxon>Ustilaginomycotina</taxon>
        <taxon>Ustilaginomycetes</taxon>
        <taxon>Ustilaginales</taxon>
        <taxon>Ustilaginaceae</taxon>
        <taxon>Pseudozyma</taxon>
    </lineage>
</organism>
<reference evidence="1 2" key="1">
    <citation type="submission" date="2018-03" db="EMBL/GenBank/DDBJ databases">
        <authorList>
            <person name="Guldener U."/>
        </authorList>
    </citation>
    <scope>NUCLEOTIDE SEQUENCE [LARGE SCALE GENOMIC DNA]</scope>
    <source>
        <strain evidence="1 2">DAOM196992</strain>
    </source>
</reference>
<name>A0A5C3EU74_9BASI</name>
<accession>A0A5C3EU74</accession>
<evidence type="ECO:0000313" key="2">
    <source>
        <dbReference type="Proteomes" id="UP000323386"/>
    </source>
</evidence>
<gene>
    <name evidence="1" type="ORF">PSFLO_00032</name>
</gene>